<dbReference type="EMBL" id="LC625835">
    <property type="protein sequence ID" value="BCU03286.1"/>
    <property type="molecule type" value="Genomic_DNA"/>
</dbReference>
<organism evidence="2 3">
    <name type="scientific">Pandoravirus japonicus</name>
    <dbReference type="NCBI Taxonomy" id="2823154"/>
    <lineage>
        <taxon>Viruses</taxon>
        <taxon>Pandoravirus</taxon>
    </lineage>
</organism>
<feature type="compositionally biased region" description="Acidic residues" evidence="1">
    <location>
        <begin position="293"/>
        <end position="310"/>
    </location>
</feature>
<feature type="region of interest" description="Disordered" evidence="1">
    <location>
        <begin position="1"/>
        <end position="55"/>
    </location>
</feature>
<protein>
    <submittedName>
        <fullName evidence="2">Uncharacterized protein</fullName>
    </submittedName>
</protein>
<evidence type="ECO:0000313" key="2">
    <source>
        <dbReference type="EMBL" id="BCU03286.1"/>
    </source>
</evidence>
<feature type="compositionally biased region" description="Basic and acidic residues" evidence="1">
    <location>
        <begin position="281"/>
        <end position="292"/>
    </location>
</feature>
<name>A0A811BQI4_9VIRU</name>
<proteinExistence type="predicted"/>
<evidence type="ECO:0000313" key="3">
    <source>
        <dbReference type="Proteomes" id="UP001253637"/>
    </source>
</evidence>
<dbReference type="Proteomes" id="UP001253637">
    <property type="component" value="Segment"/>
</dbReference>
<reference evidence="2" key="1">
    <citation type="submission" date="2021-04" db="EMBL/GenBank/DDBJ databases">
        <title>Draft Genome Sequence of Pandoravirus japonicus, Isolated from the Sabaishi River of Niigata, Japan.</title>
        <authorList>
            <person name="Hosokawa N."/>
            <person name="Takahashi H."/>
            <person name="Aoki K."/>
            <person name="Takemura M."/>
        </authorList>
    </citation>
    <scope>NUCLEOTIDE SEQUENCE</scope>
</reference>
<feature type="region of interest" description="Disordered" evidence="1">
    <location>
        <begin position="256"/>
        <end position="315"/>
    </location>
</feature>
<feature type="compositionally biased region" description="Basic and acidic residues" evidence="1">
    <location>
        <begin position="39"/>
        <end position="55"/>
    </location>
</feature>
<sequence>MDAFVTRTKRGQTAESAGLSCTAPGSPSPAKKRRTKGTRRQDALRDEDTPARRETADLWGAGTQAGVVWSHVVDRIVDDASDARILGTIRALLSLAMASRLTHDVVQVKRIRVDVLTVIGHEYSGDRCDVITVACVVTPLSAVATADMRTRMVFPMYKGTECGVALWIPHEGDSGSRYWYRARTGLLCDRLVGGDDKRRCGGYGDHTLLGLTRHRRQKCQCLDAHHSEQQPRQWHRCERLVALPDSQHFLDQARQRTPPARIVGPPNDACAQGDSGDGNENDQRDADGRGSDDDNNAEEEEDSDNSDYEEYGWGKWRPRDNRAWSMWFQCDYRGRLHLYEVVVRLE</sequence>
<evidence type="ECO:0000256" key="1">
    <source>
        <dbReference type="SAM" id="MobiDB-lite"/>
    </source>
</evidence>
<accession>A0A811BQI4</accession>